<dbReference type="Gene3D" id="3.90.780.10">
    <property type="entry name" value="5'-Nucleotidase, C-terminal domain"/>
    <property type="match status" value="1"/>
</dbReference>
<dbReference type="Proteomes" id="UP000198833">
    <property type="component" value="Unassembled WGS sequence"/>
</dbReference>
<evidence type="ECO:0000259" key="4">
    <source>
        <dbReference type="Pfam" id="PF02872"/>
    </source>
</evidence>
<dbReference type="PROSITE" id="PS00786">
    <property type="entry name" value="5_NUCLEOTIDASE_2"/>
    <property type="match status" value="1"/>
</dbReference>
<keyword evidence="6" id="KW-1185">Reference proteome</keyword>
<dbReference type="SUPFAM" id="SSF55816">
    <property type="entry name" value="5'-nucleotidase (syn. UDP-sugar hydrolase), C-terminal domain"/>
    <property type="match status" value="1"/>
</dbReference>
<name>A0A1H9B1W8_9LACT</name>
<dbReference type="GO" id="GO:0046872">
    <property type="term" value="F:metal ion binding"/>
    <property type="evidence" value="ECO:0007669"/>
    <property type="project" value="InterPro"/>
</dbReference>
<dbReference type="PRINTS" id="PR01607">
    <property type="entry name" value="APYRASEFAMLY"/>
</dbReference>
<dbReference type="AlphaFoldDB" id="A0A1H9B1W8"/>
<dbReference type="InterPro" id="IPR004843">
    <property type="entry name" value="Calcineurin-like_PHP"/>
</dbReference>
<evidence type="ECO:0000313" key="5">
    <source>
        <dbReference type="EMBL" id="SEP82944.1"/>
    </source>
</evidence>
<organism evidence="5 6">
    <name type="scientific">Ignavigranum ruoffiae</name>
    <dbReference type="NCBI Taxonomy" id="89093"/>
    <lineage>
        <taxon>Bacteria</taxon>
        <taxon>Bacillati</taxon>
        <taxon>Bacillota</taxon>
        <taxon>Bacilli</taxon>
        <taxon>Lactobacillales</taxon>
        <taxon>Aerococcaceae</taxon>
        <taxon>Ignavigranum</taxon>
    </lineage>
</organism>
<protein>
    <submittedName>
        <fullName evidence="5">2',3'-cyclic-nucleotide 2'-phosphodiesterase / 3'-nucleotidase</fullName>
    </submittedName>
</protein>
<dbReference type="GO" id="GO:0030288">
    <property type="term" value="C:outer membrane-bounded periplasmic space"/>
    <property type="evidence" value="ECO:0007669"/>
    <property type="project" value="TreeGrafter"/>
</dbReference>
<feature type="domain" description="Calcineurin-like phosphoesterase" evidence="3">
    <location>
        <begin position="6"/>
        <end position="232"/>
    </location>
</feature>
<dbReference type="InterPro" id="IPR036907">
    <property type="entry name" value="5'-Nucleotdase_C_sf"/>
</dbReference>
<evidence type="ECO:0000313" key="6">
    <source>
        <dbReference type="Proteomes" id="UP000198833"/>
    </source>
</evidence>
<comment type="similarity">
    <text evidence="2">Belongs to the 5'-nucleotidase family.</text>
</comment>
<evidence type="ECO:0000259" key="3">
    <source>
        <dbReference type="Pfam" id="PF00149"/>
    </source>
</evidence>
<dbReference type="InterPro" id="IPR029052">
    <property type="entry name" value="Metallo-depent_PP-like"/>
</dbReference>
<dbReference type="GO" id="GO:0016788">
    <property type="term" value="F:hydrolase activity, acting on ester bonds"/>
    <property type="evidence" value="ECO:0007669"/>
    <property type="project" value="InterPro"/>
</dbReference>
<dbReference type="RefSeq" id="WP_092570595.1">
    <property type="nucleotide sequence ID" value="NZ_CP149446.1"/>
</dbReference>
<reference evidence="5 6" key="1">
    <citation type="submission" date="2016-10" db="EMBL/GenBank/DDBJ databases">
        <authorList>
            <person name="de Groot N.N."/>
        </authorList>
    </citation>
    <scope>NUCLEOTIDE SEQUENCE [LARGE SCALE GENOMIC DNA]</scope>
    <source>
        <strain evidence="5 6">DSM 15695</strain>
    </source>
</reference>
<dbReference type="GO" id="GO:0000166">
    <property type="term" value="F:nucleotide binding"/>
    <property type="evidence" value="ECO:0007669"/>
    <property type="project" value="UniProtKB-KW"/>
</dbReference>
<proteinExistence type="inferred from homology"/>
<dbReference type="EMBL" id="FOEN01000002">
    <property type="protein sequence ID" value="SEP82944.1"/>
    <property type="molecule type" value="Genomic_DNA"/>
</dbReference>
<dbReference type="InterPro" id="IPR006179">
    <property type="entry name" value="5_nucleotidase/apyrase"/>
</dbReference>
<feature type="domain" description="5'-Nucleotidase C-terminal" evidence="4">
    <location>
        <begin position="321"/>
        <end position="476"/>
    </location>
</feature>
<dbReference type="GO" id="GO:0009166">
    <property type="term" value="P:nucleotide catabolic process"/>
    <property type="evidence" value="ECO:0007669"/>
    <property type="project" value="InterPro"/>
</dbReference>
<dbReference type="InterPro" id="IPR006146">
    <property type="entry name" value="5'-Nucleotdase_CS"/>
</dbReference>
<evidence type="ECO:0000256" key="2">
    <source>
        <dbReference type="RuleBase" id="RU362119"/>
    </source>
</evidence>
<dbReference type="STRING" id="89093.SAMN04488558_102146"/>
<accession>A0A1H9B1W8</accession>
<dbReference type="PANTHER" id="PTHR11575">
    <property type="entry name" value="5'-NUCLEOTIDASE-RELATED"/>
    <property type="match status" value="1"/>
</dbReference>
<dbReference type="Pfam" id="PF00149">
    <property type="entry name" value="Metallophos"/>
    <property type="match status" value="1"/>
</dbReference>
<keyword evidence="1" id="KW-0732">Signal</keyword>
<dbReference type="Pfam" id="PF02872">
    <property type="entry name" value="5_nucleotid_C"/>
    <property type="match status" value="1"/>
</dbReference>
<evidence type="ECO:0000256" key="1">
    <source>
        <dbReference type="ARBA" id="ARBA00022729"/>
    </source>
</evidence>
<dbReference type="OrthoDB" id="9801679at2"/>
<gene>
    <name evidence="5" type="ORF">SAMN04488558_102146</name>
</gene>
<dbReference type="InterPro" id="IPR008334">
    <property type="entry name" value="5'-Nucleotdase_C"/>
</dbReference>
<dbReference type="Gene3D" id="3.60.21.10">
    <property type="match status" value="1"/>
</dbReference>
<keyword evidence="2" id="KW-0547">Nucleotide-binding</keyword>
<keyword evidence="2" id="KW-0378">Hydrolase</keyword>
<sequence>MTLELTLFVTSDTHGQWIERPDADNLSLKDTAVCLKKLQAKCDHPYLTIDLGDFIQGSGLATYYAQIEENGDMFARAMNYLNYDYQLIGNHEFNFGNQYRDHILQQLKAKILAANTVDAISGQPIYGQPYDIIEIQGQMIGIIGLTTSYIKHWELAQNYQGLDFPDAFDTAKKYVAELRPRVDVLILAYHGGFEKDLVDFQPIEPQTGENQGARMLEEIPGIDVLLTGHQHREIAEIVRQVAVVQPGFGGEWIGRIDLTIDHHRIIDKSAQLIPISKAKEDDSNLMAVLNPDYQQGRQWLHHVIGSADIQSPTQDAFAARLYGHPYAELLNQLQLKETGAQFSGIAIVNDSFADFVGPITNEKLLLSYPFYNLIAKVALTGQDLKEIMEFNLKYFSFNSRGELRVNPRKLEPKPQHYNYDLYSGFHCLVDLKQPIGQRVLEMTDEATGQAIKMDQVYTVAVTQYRSVGGGNYHWFSKDKVLSLSEIDIAKLIHQALENYSASDWQAINQNYRHMDFVEPYSLAKDPLSLDE</sequence>
<dbReference type="PANTHER" id="PTHR11575:SF6">
    <property type="entry name" value="2',3'-CYCLIC-NUCLEOTIDE 2'-PHOSPHODIESTERASE_3'-NUCLEOTIDASE"/>
    <property type="match status" value="1"/>
</dbReference>
<dbReference type="SUPFAM" id="SSF56300">
    <property type="entry name" value="Metallo-dependent phosphatases"/>
    <property type="match status" value="1"/>
</dbReference>